<comment type="caution">
    <text evidence="3">The sequence shown here is derived from an EMBL/GenBank/DDBJ whole genome shotgun (WGS) entry which is preliminary data.</text>
</comment>
<feature type="compositionally biased region" description="Low complexity" evidence="1">
    <location>
        <begin position="66"/>
        <end position="78"/>
    </location>
</feature>
<protein>
    <submittedName>
        <fullName evidence="3">Uncharacterized protein</fullName>
    </submittedName>
</protein>
<keyword evidence="4" id="KW-1185">Reference proteome</keyword>
<evidence type="ECO:0000256" key="1">
    <source>
        <dbReference type="SAM" id="MobiDB-lite"/>
    </source>
</evidence>
<dbReference type="Pfam" id="PF14087">
    <property type="entry name" value="DUF4267"/>
    <property type="match status" value="1"/>
</dbReference>
<reference evidence="3" key="1">
    <citation type="submission" date="2020-02" db="EMBL/GenBank/DDBJ databases">
        <authorList>
            <person name="Palmer J.M."/>
        </authorList>
    </citation>
    <scope>NUCLEOTIDE SEQUENCE</scope>
    <source>
        <strain evidence="3">EPUS1.4</strain>
        <tissue evidence="3">Thallus</tissue>
    </source>
</reference>
<feature type="transmembrane region" description="Helical" evidence="2">
    <location>
        <begin position="120"/>
        <end position="140"/>
    </location>
</feature>
<evidence type="ECO:0000256" key="2">
    <source>
        <dbReference type="SAM" id="Phobius"/>
    </source>
</evidence>
<feature type="transmembrane region" description="Helical" evidence="2">
    <location>
        <begin position="17"/>
        <end position="36"/>
    </location>
</feature>
<dbReference type="EMBL" id="JAACFV010000009">
    <property type="protein sequence ID" value="KAF7512928.1"/>
    <property type="molecule type" value="Genomic_DNA"/>
</dbReference>
<sequence length="148" mass="15935">MSQCPSPHSFNTTTFKLTAALLIGTLSTTLGLRSLLSPTKYADQFGLRSYGFAYPIHKQSALNPGSSSSSIQHVSSHGESSHGHEAGDAKLNPFMLACGLRNISFGLTQFVFAYQRDWRALGVIWMCGVVAAVGDGLLVWKWGGEGRV</sequence>
<keyword evidence="2" id="KW-0812">Transmembrane</keyword>
<dbReference type="OrthoDB" id="10452461at2759"/>
<dbReference type="Proteomes" id="UP000606974">
    <property type="component" value="Unassembled WGS sequence"/>
</dbReference>
<name>A0A8H7APM3_9EURO</name>
<accession>A0A8H7APM3</accession>
<dbReference type="InterPro" id="IPR025363">
    <property type="entry name" value="DUF4267"/>
</dbReference>
<dbReference type="AlphaFoldDB" id="A0A8H7APM3"/>
<gene>
    <name evidence="3" type="ORF">GJ744_012031</name>
</gene>
<evidence type="ECO:0000313" key="3">
    <source>
        <dbReference type="EMBL" id="KAF7512928.1"/>
    </source>
</evidence>
<proteinExistence type="predicted"/>
<feature type="region of interest" description="Disordered" evidence="1">
    <location>
        <begin position="63"/>
        <end position="86"/>
    </location>
</feature>
<evidence type="ECO:0000313" key="4">
    <source>
        <dbReference type="Proteomes" id="UP000606974"/>
    </source>
</evidence>
<keyword evidence="2" id="KW-0472">Membrane</keyword>
<organism evidence="3 4">
    <name type="scientific">Endocarpon pusillum</name>
    <dbReference type="NCBI Taxonomy" id="364733"/>
    <lineage>
        <taxon>Eukaryota</taxon>
        <taxon>Fungi</taxon>
        <taxon>Dikarya</taxon>
        <taxon>Ascomycota</taxon>
        <taxon>Pezizomycotina</taxon>
        <taxon>Eurotiomycetes</taxon>
        <taxon>Chaetothyriomycetidae</taxon>
        <taxon>Verrucariales</taxon>
        <taxon>Verrucariaceae</taxon>
        <taxon>Endocarpon</taxon>
    </lineage>
</organism>
<keyword evidence="2" id="KW-1133">Transmembrane helix</keyword>